<organism evidence="2 3">
    <name type="scientific">Macrosiphum euphorbiae</name>
    <name type="common">potato aphid</name>
    <dbReference type="NCBI Taxonomy" id="13131"/>
    <lineage>
        <taxon>Eukaryota</taxon>
        <taxon>Metazoa</taxon>
        <taxon>Ecdysozoa</taxon>
        <taxon>Arthropoda</taxon>
        <taxon>Hexapoda</taxon>
        <taxon>Insecta</taxon>
        <taxon>Pterygota</taxon>
        <taxon>Neoptera</taxon>
        <taxon>Paraneoptera</taxon>
        <taxon>Hemiptera</taxon>
        <taxon>Sternorrhyncha</taxon>
        <taxon>Aphidomorpha</taxon>
        <taxon>Aphidoidea</taxon>
        <taxon>Aphididae</taxon>
        <taxon>Macrosiphini</taxon>
        <taxon>Macrosiphum</taxon>
    </lineage>
</organism>
<dbReference type="AlphaFoldDB" id="A0AAV0WRY6"/>
<keyword evidence="3" id="KW-1185">Reference proteome</keyword>
<feature type="domain" description="PARP catalytic" evidence="1">
    <location>
        <begin position="67"/>
        <end position="204"/>
    </location>
</feature>
<name>A0AAV0WRY6_9HEMI</name>
<evidence type="ECO:0000313" key="2">
    <source>
        <dbReference type="EMBL" id="CAI6358745.1"/>
    </source>
</evidence>
<dbReference type="GO" id="GO:1990404">
    <property type="term" value="F:NAD+-protein mono-ADP-ribosyltransferase activity"/>
    <property type="evidence" value="ECO:0007669"/>
    <property type="project" value="TreeGrafter"/>
</dbReference>
<dbReference type="SUPFAM" id="SSF56399">
    <property type="entry name" value="ADP-ribosylation"/>
    <property type="match status" value="1"/>
</dbReference>
<dbReference type="Proteomes" id="UP001160148">
    <property type="component" value="Unassembled WGS sequence"/>
</dbReference>
<proteinExistence type="predicted"/>
<accession>A0AAV0WRY6</accession>
<evidence type="ECO:0000313" key="3">
    <source>
        <dbReference type="Proteomes" id="UP001160148"/>
    </source>
</evidence>
<dbReference type="InterPro" id="IPR051712">
    <property type="entry name" value="ARTD-AVP"/>
</dbReference>
<dbReference type="GO" id="GO:0003950">
    <property type="term" value="F:NAD+ poly-ADP-ribosyltransferase activity"/>
    <property type="evidence" value="ECO:0007669"/>
    <property type="project" value="InterPro"/>
</dbReference>
<sequence>MMYCNRDYDVLFNRGGTSSTYTSGKSKFTEHAADLILKRASSFVLYHMYDTHRPQCPLLNNVNAKGYNTIERIVKETFPLCNINKIHQVHAPQMYGMYMLRKEEMNLTFGQSVQEKLLFHVTTESRALESLDSGLDWRRTRRSKFGCGVSFSDDIDYANYYADNSSAEDTRVIMICCVMVGNTYVIPKQKFARNQISAGSLLVVPPGLADTTVSHNGHVHVKYNDYEFYPLYLVYYQRRCEQMTKSKYFFANRRPQPDQQLVSLLGAMSISNYRL</sequence>
<gene>
    <name evidence="2" type="ORF">MEUPH1_LOCUS14232</name>
</gene>
<protein>
    <recommendedName>
        <fullName evidence="1">PARP catalytic domain-containing protein</fullName>
    </recommendedName>
</protein>
<comment type="caution">
    <text evidence="2">The sequence shown here is derived from an EMBL/GenBank/DDBJ whole genome shotgun (WGS) entry which is preliminary data.</text>
</comment>
<evidence type="ECO:0000259" key="1">
    <source>
        <dbReference type="Pfam" id="PF00644"/>
    </source>
</evidence>
<dbReference type="PANTHER" id="PTHR45740:SF2">
    <property type="entry name" value="POLY [ADP-RIBOSE] POLYMERASE"/>
    <property type="match status" value="1"/>
</dbReference>
<dbReference type="Pfam" id="PF00644">
    <property type="entry name" value="PARP"/>
    <property type="match status" value="1"/>
</dbReference>
<reference evidence="2 3" key="1">
    <citation type="submission" date="2023-01" db="EMBL/GenBank/DDBJ databases">
        <authorList>
            <person name="Whitehead M."/>
        </authorList>
    </citation>
    <scope>NUCLEOTIDE SEQUENCE [LARGE SCALE GENOMIC DNA]</scope>
</reference>
<dbReference type="InterPro" id="IPR012317">
    <property type="entry name" value="Poly(ADP-ribose)pol_cat_dom"/>
</dbReference>
<dbReference type="GO" id="GO:0005634">
    <property type="term" value="C:nucleus"/>
    <property type="evidence" value="ECO:0007669"/>
    <property type="project" value="TreeGrafter"/>
</dbReference>
<dbReference type="PANTHER" id="PTHR45740">
    <property type="entry name" value="POLY [ADP-RIBOSE] POLYMERASE"/>
    <property type="match status" value="1"/>
</dbReference>
<dbReference type="EMBL" id="CARXXK010000002">
    <property type="protein sequence ID" value="CAI6358745.1"/>
    <property type="molecule type" value="Genomic_DNA"/>
</dbReference>
<dbReference type="Gene3D" id="3.90.228.10">
    <property type="match status" value="1"/>
</dbReference>